<dbReference type="CDD" id="cd00009">
    <property type="entry name" value="AAA"/>
    <property type="match status" value="1"/>
</dbReference>
<dbReference type="GO" id="GO:0000160">
    <property type="term" value="P:phosphorelay signal transduction system"/>
    <property type="evidence" value="ECO:0007669"/>
    <property type="project" value="InterPro"/>
</dbReference>
<dbReference type="SMART" id="SM00448">
    <property type="entry name" value="REC"/>
    <property type="match status" value="1"/>
</dbReference>
<dbReference type="SUPFAM" id="SSF46689">
    <property type="entry name" value="Homeodomain-like"/>
    <property type="match status" value="1"/>
</dbReference>
<dbReference type="EMBL" id="VBPB01000092">
    <property type="protein sequence ID" value="TMQ72794.1"/>
    <property type="molecule type" value="Genomic_DNA"/>
</dbReference>
<dbReference type="Gene3D" id="3.40.50.2300">
    <property type="match status" value="1"/>
</dbReference>
<dbReference type="Gene3D" id="1.10.10.60">
    <property type="entry name" value="Homeodomain-like"/>
    <property type="match status" value="1"/>
</dbReference>
<dbReference type="PRINTS" id="PR01590">
    <property type="entry name" value="HTHFIS"/>
</dbReference>
<evidence type="ECO:0000256" key="2">
    <source>
        <dbReference type="ARBA" id="ARBA00022840"/>
    </source>
</evidence>
<evidence type="ECO:0000259" key="7">
    <source>
        <dbReference type="PROSITE" id="PS50110"/>
    </source>
</evidence>
<dbReference type="SMART" id="SM00382">
    <property type="entry name" value="AAA"/>
    <property type="match status" value="1"/>
</dbReference>
<dbReference type="InterPro" id="IPR002078">
    <property type="entry name" value="Sigma_54_int"/>
</dbReference>
<dbReference type="Gene3D" id="1.10.8.60">
    <property type="match status" value="1"/>
</dbReference>
<dbReference type="AlphaFoldDB" id="A0A538UA94"/>
<dbReference type="GO" id="GO:0006355">
    <property type="term" value="P:regulation of DNA-templated transcription"/>
    <property type="evidence" value="ECO:0007669"/>
    <property type="project" value="InterPro"/>
</dbReference>
<evidence type="ECO:0000256" key="4">
    <source>
        <dbReference type="ARBA" id="ARBA00023163"/>
    </source>
</evidence>
<dbReference type="PROSITE" id="PS50110">
    <property type="entry name" value="RESPONSE_REGULATORY"/>
    <property type="match status" value="1"/>
</dbReference>
<comment type="caution">
    <text evidence="8">The sequence shown here is derived from an EMBL/GenBank/DDBJ whole genome shotgun (WGS) entry which is preliminary data.</text>
</comment>
<dbReference type="InterPro" id="IPR003593">
    <property type="entry name" value="AAA+_ATPase"/>
</dbReference>
<evidence type="ECO:0000256" key="1">
    <source>
        <dbReference type="ARBA" id="ARBA00022741"/>
    </source>
</evidence>
<feature type="domain" description="Sigma-54 factor interaction" evidence="6">
    <location>
        <begin position="145"/>
        <end position="352"/>
    </location>
</feature>
<comment type="caution">
    <text evidence="5">Lacks conserved residue(s) required for the propagation of feature annotation.</text>
</comment>
<dbReference type="SUPFAM" id="SSF52172">
    <property type="entry name" value="CheY-like"/>
    <property type="match status" value="1"/>
</dbReference>
<dbReference type="Pfam" id="PF02954">
    <property type="entry name" value="HTH_8"/>
    <property type="match status" value="1"/>
</dbReference>
<proteinExistence type="predicted"/>
<gene>
    <name evidence="8" type="ORF">E6K81_06465</name>
</gene>
<dbReference type="InterPro" id="IPR009057">
    <property type="entry name" value="Homeodomain-like_sf"/>
</dbReference>
<dbReference type="Pfam" id="PF00158">
    <property type="entry name" value="Sigma54_activat"/>
    <property type="match status" value="1"/>
</dbReference>
<reference evidence="8 9" key="1">
    <citation type="journal article" date="2019" name="Nat. Microbiol.">
        <title>Mediterranean grassland soil C-N compound turnover is dependent on rainfall and depth, and is mediated by genomically divergent microorganisms.</title>
        <authorList>
            <person name="Diamond S."/>
            <person name="Andeer P.F."/>
            <person name="Li Z."/>
            <person name="Crits-Christoph A."/>
            <person name="Burstein D."/>
            <person name="Anantharaman K."/>
            <person name="Lane K.R."/>
            <person name="Thomas B.C."/>
            <person name="Pan C."/>
            <person name="Northen T.R."/>
            <person name="Banfield J.F."/>
        </authorList>
    </citation>
    <scope>NUCLEOTIDE SEQUENCE [LARGE SCALE GENOMIC DNA]</scope>
    <source>
        <strain evidence="8">WS_11</strain>
    </source>
</reference>
<evidence type="ECO:0000256" key="3">
    <source>
        <dbReference type="ARBA" id="ARBA00023015"/>
    </source>
</evidence>
<dbReference type="InterPro" id="IPR001789">
    <property type="entry name" value="Sig_transdc_resp-reg_receiver"/>
</dbReference>
<dbReference type="GO" id="GO:0043565">
    <property type="term" value="F:sequence-specific DNA binding"/>
    <property type="evidence" value="ECO:0007669"/>
    <property type="project" value="InterPro"/>
</dbReference>
<dbReference type="InterPro" id="IPR027417">
    <property type="entry name" value="P-loop_NTPase"/>
</dbReference>
<sequence length="431" mass="46706">MAGKATILVVERAGAATEALLALLRARGHRVAWARDAEGAFHALDEARVDAVVAPLGAARIDGLAVLRHARQRRPDACVVLSADAAGQRLAEAALAAGAHDVLPRPVARERLLAVLERGLTQQRLSARLAEMEGRLDENLSVAPFTGRSRAIARVMEQVRHLASTHVPVLIEGEAGTGKGLAALAIHQHSPRRDAPFVSLDCGALAEPLLERELFGHEADTPGGSAHAGRLELADGGTMFLEDVDELPSGAQARLLRVLQDHAFERVGGSESHRIDARLIAATRHDLEARARAGRFREDLLRRLGVARIVMPPLRDRREDRRVTRGVLDRLMSHAWPGNVRELRDTIASTVMVARSRRVIELADLGRALSPAEGEAERLAIGVGTTVEDAERQLIAATLEYAGNDKPRAAALLGIGLRTLYRKIKEYRLPH</sequence>
<protein>
    <submittedName>
        <fullName evidence="8">Sigma-54-dependent Fis family transcriptional regulator</fullName>
    </submittedName>
</protein>
<dbReference type="PANTHER" id="PTHR32071">
    <property type="entry name" value="TRANSCRIPTIONAL REGULATORY PROTEIN"/>
    <property type="match status" value="1"/>
</dbReference>
<dbReference type="InterPro" id="IPR002197">
    <property type="entry name" value="HTH_Fis"/>
</dbReference>
<keyword evidence="2" id="KW-0067">ATP-binding</keyword>
<organism evidence="8 9">
    <name type="scientific">Eiseniibacteriota bacterium</name>
    <dbReference type="NCBI Taxonomy" id="2212470"/>
    <lineage>
        <taxon>Bacteria</taxon>
        <taxon>Candidatus Eiseniibacteriota</taxon>
    </lineage>
</organism>
<dbReference type="InterPro" id="IPR058031">
    <property type="entry name" value="AAA_lid_NorR"/>
</dbReference>
<dbReference type="GO" id="GO:0005524">
    <property type="term" value="F:ATP binding"/>
    <property type="evidence" value="ECO:0007669"/>
    <property type="project" value="UniProtKB-KW"/>
</dbReference>
<dbReference type="InterPro" id="IPR011006">
    <property type="entry name" value="CheY-like_superfamily"/>
</dbReference>
<evidence type="ECO:0000259" key="6">
    <source>
        <dbReference type="PROSITE" id="PS50045"/>
    </source>
</evidence>
<feature type="domain" description="Response regulatory" evidence="7">
    <location>
        <begin position="6"/>
        <end position="120"/>
    </location>
</feature>
<evidence type="ECO:0000256" key="5">
    <source>
        <dbReference type="PROSITE-ProRule" id="PRU00169"/>
    </source>
</evidence>
<dbReference type="PROSITE" id="PS50045">
    <property type="entry name" value="SIGMA54_INTERACT_4"/>
    <property type="match status" value="1"/>
</dbReference>
<dbReference type="Pfam" id="PF25601">
    <property type="entry name" value="AAA_lid_14"/>
    <property type="match status" value="1"/>
</dbReference>
<keyword evidence="1" id="KW-0547">Nucleotide-binding</keyword>
<evidence type="ECO:0000313" key="9">
    <source>
        <dbReference type="Proteomes" id="UP000319771"/>
    </source>
</evidence>
<name>A0A538UA94_UNCEI</name>
<dbReference type="Gene3D" id="3.40.50.300">
    <property type="entry name" value="P-loop containing nucleotide triphosphate hydrolases"/>
    <property type="match status" value="1"/>
</dbReference>
<dbReference type="FunFam" id="3.40.50.300:FF:000006">
    <property type="entry name" value="DNA-binding transcriptional regulator NtrC"/>
    <property type="match status" value="1"/>
</dbReference>
<dbReference type="SUPFAM" id="SSF52540">
    <property type="entry name" value="P-loop containing nucleoside triphosphate hydrolases"/>
    <property type="match status" value="1"/>
</dbReference>
<evidence type="ECO:0000313" key="8">
    <source>
        <dbReference type="EMBL" id="TMQ72794.1"/>
    </source>
</evidence>
<keyword evidence="4" id="KW-0804">Transcription</keyword>
<dbReference type="Pfam" id="PF00072">
    <property type="entry name" value="Response_reg"/>
    <property type="match status" value="1"/>
</dbReference>
<accession>A0A538UA94</accession>
<keyword evidence="3" id="KW-0805">Transcription regulation</keyword>
<dbReference type="Proteomes" id="UP000319771">
    <property type="component" value="Unassembled WGS sequence"/>
</dbReference>